<evidence type="ECO:0000313" key="2">
    <source>
        <dbReference type="Proteomes" id="UP001428341"/>
    </source>
</evidence>
<protein>
    <submittedName>
        <fullName evidence="1">Uncharacterized protein</fullName>
    </submittedName>
</protein>
<keyword evidence="2" id="KW-1185">Reference proteome</keyword>
<comment type="caution">
    <text evidence="1">The sequence shown here is derived from an EMBL/GenBank/DDBJ whole genome shotgun (WGS) entry which is preliminary data.</text>
</comment>
<accession>A0AAP0LMI3</accession>
<name>A0AAP0LMI3_9ROSI</name>
<gene>
    <name evidence="1" type="ORF">WN944_023794</name>
</gene>
<dbReference type="Proteomes" id="UP001428341">
    <property type="component" value="Unassembled WGS sequence"/>
</dbReference>
<organism evidence="1 2">
    <name type="scientific">Citrus x changshan-huyou</name>
    <dbReference type="NCBI Taxonomy" id="2935761"/>
    <lineage>
        <taxon>Eukaryota</taxon>
        <taxon>Viridiplantae</taxon>
        <taxon>Streptophyta</taxon>
        <taxon>Embryophyta</taxon>
        <taxon>Tracheophyta</taxon>
        <taxon>Spermatophyta</taxon>
        <taxon>Magnoliopsida</taxon>
        <taxon>eudicotyledons</taxon>
        <taxon>Gunneridae</taxon>
        <taxon>Pentapetalae</taxon>
        <taxon>rosids</taxon>
        <taxon>malvids</taxon>
        <taxon>Sapindales</taxon>
        <taxon>Rutaceae</taxon>
        <taxon>Aurantioideae</taxon>
        <taxon>Citrus</taxon>
    </lineage>
</organism>
<evidence type="ECO:0000313" key="1">
    <source>
        <dbReference type="EMBL" id="KAK9180661.1"/>
    </source>
</evidence>
<dbReference type="AlphaFoldDB" id="A0AAP0LMI3"/>
<sequence>MSFALPDLNDEVHIEQMTAIEGSLEWMLANNDGDVYADKLIENKIENDLPHADSEGEFNEVVGVALNDRLDDYQFGDDSGYDSDETNDKCCANFNIHGVNHGHRIKNSLDAQDCATSSVNSTRFDHVDEQ</sequence>
<reference evidence="1 2" key="1">
    <citation type="submission" date="2024-05" db="EMBL/GenBank/DDBJ databases">
        <title>Haplotype-resolved chromosome-level genome assembly of Huyou (Citrus changshanensis).</title>
        <authorList>
            <person name="Miao C."/>
            <person name="Chen W."/>
            <person name="Wu Y."/>
            <person name="Wang L."/>
            <person name="Zhao S."/>
            <person name="Grierson D."/>
            <person name="Xu C."/>
            <person name="Chen K."/>
        </authorList>
    </citation>
    <scope>NUCLEOTIDE SEQUENCE [LARGE SCALE GENOMIC DNA]</scope>
    <source>
        <strain evidence="1">01-14</strain>
        <tissue evidence="1">Leaf</tissue>
    </source>
</reference>
<proteinExistence type="predicted"/>
<dbReference type="EMBL" id="JBCGBO010000024">
    <property type="protein sequence ID" value="KAK9180661.1"/>
    <property type="molecule type" value="Genomic_DNA"/>
</dbReference>